<keyword evidence="1" id="KW-0175">Coiled coil</keyword>
<name>A0AAN7VHF5_9COLE</name>
<sequence>MATNFCFYFIDDSCDKQTQELQLRLKILLDEKKTIARLLTKSEDENNSLINEIAAMRIQRERKTECVRTNSDKRNEDILSDFNLIKENLCFLENLLNTGREGRGKGIEKNGHQSNGFEDELTILKENVTQMEQFVNHLKHYLDFADKRKLHLTTMRDKLKNMYQNNDNRKLCDHPASVGNRLPPLRRPKIEFALAMMEKDLCSKFTEDPSDSSSVHSLDSNSFTIIPHSTPKVTTDLSLTDCQKMMHQQKITIDELTTKIDVQNRTISQLTQDNSHFRSQETRMLGVERQNNAYYISIVKLMAKNDELLSKIFSYENEHENKDENLTDNDKEKTVSTCDPEPKDQLDIDINSNINTTKSCQTVTMEKNDDDKENNKNAEDAEKESIIKNLMEKDLQQRVYKDVVNYQNDILQSLEKEKHVSNHQMDLLKIEINHLMENKAELMSEIENLKHSNETLNSSNVNLSCELQQLQNDLHRPQFTEKLETLERENLNLTMEYDRVVAENNDTIKKFDNLRNCIASFKPHPRAYVRKVEQLKCRLVKIKNKYLKKNIQRSKFAKKLCYLQSQYQQLCKDHEAVNLQKDTLVLQVYELQKHKDKLISTLEASITEKQKLEFRLNKRSQSICACCLKLNRDYITLKGNIQQLHDEINKSQQAMDVLKKHNVGMQTKLDNLNERMKITSELLQNEKRMNDKLLSDQMEIKSKTDKEKLYLEYKYGETIDKLGKDKAVLQNDLNEFEKKYINLSELSEKENQLFQNKIMDLIYKNSALEETLKETSKKLTKETDIVLQLTTELEEQNIQLELLQQNNSFYKHKMESICAERELVEQQLKKTINHLKKSELKYFSMRKVLIDTQSHVAGDSRNLTLPSDKNSEIFNLSITLKHCQDELYDVKDKLSDSLTLSNSLEGQISNANVLVNENKQKLNRSIVMLVTSWRGVLENVMNVQVILDQLAAVNLKTFAHLDETISQLQKQTCVTTEILEALVSCLNR</sequence>
<organism evidence="3 4">
    <name type="scientific">Pyrocoelia pectoralis</name>
    <dbReference type="NCBI Taxonomy" id="417401"/>
    <lineage>
        <taxon>Eukaryota</taxon>
        <taxon>Metazoa</taxon>
        <taxon>Ecdysozoa</taxon>
        <taxon>Arthropoda</taxon>
        <taxon>Hexapoda</taxon>
        <taxon>Insecta</taxon>
        <taxon>Pterygota</taxon>
        <taxon>Neoptera</taxon>
        <taxon>Endopterygota</taxon>
        <taxon>Coleoptera</taxon>
        <taxon>Polyphaga</taxon>
        <taxon>Elateriformia</taxon>
        <taxon>Elateroidea</taxon>
        <taxon>Lampyridae</taxon>
        <taxon>Lampyrinae</taxon>
        <taxon>Pyrocoelia</taxon>
    </lineage>
</organism>
<feature type="coiled-coil region" evidence="1">
    <location>
        <begin position="719"/>
        <end position="746"/>
    </location>
</feature>
<keyword evidence="4" id="KW-1185">Reference proteome</keyword>
<protein>
    <submittedName>
        <fullName evidence="3">Uncharacterized protein</fullName>
    </submittedName>
</protein>
<comment type="caution">
    <text evidence="3">The sequence shown here is derived from an EMBL/GenBank/DDBJ whole genome shotgun (WGS) entry which is preliminary data.</text>
</comment>
<feature type="coiled-coil region" evidence="1">
    <location>
        <begin position="641"/>
        <end position="689"/>
    </location>
</feature>
<dbReference type="EMBL" id="JAVRBK010000004">
    <property type="protein sequence ID" value="KAK5645301.1"/>
    <property type="molecule type" value="Genomic_DNA"/>
</dbReference>
<dbReference type="Proteomes" id="UP001329430">
    <property type="component" value="Chromosome 4"/>
</dbReference>
<evidence type="ECO:0000313" key="3">
    <source>
        <dbReference type="EMBL" id="KAK5645301.1"/>
    </source>
</evidence>
<accession>A0AAN7VHF5</accession>
<reference evidence="3 4" key="1">
    <citation type="journal article" date="2024" name="Insects">
        <title>An Improved Chromosome-Level Genome Assembly of the Firefly Pyrocoelia pectoralis.</title>
        <authorList>
            <person name="Fu X."/>
            <person name="Meyer-Rochow V.B."/>
            <person name="Ballantyne L."/>
            <person name="Zhu X."/>
        </authorList>
    </citation>
    <scope>NUCLEOTIDE SEQUENCE [LARGE SCALE GENOMIC DNA]</scope>
    <source>
        <strain evidence="3">XCY_ONT2</strain>
    </source>
</reference>
<evidence type="ECO:0000256" key="2">
    <source>
        <dbReference type="SAM" id="MobiDB-lite"/>
    </source>
</evidence>
<feature type="coiled-coil region" evidence="1">
    <location>
        <begin position="411"/>
        <end position="503"/>
    </location>
</feature>
<dbReference type="AlphaFoldDB" id="A0AAN7VHF5"/>
<feature type="coiled-coil region" evidence="1">
    <location>
        <begin position="786"/>
        <end position="813"/>
    </location>
</feature>
<evidence type="ECO:0000256" key="1">
    <source>
        <dbReference type="SAM" id="Coils"/>
    </source>
</evidence>
<evidence type="ECO:0000313" key="4">
    <source>
        <dbReference type="Proteomes" id="UP001329430"/>
    </source>
</evidence>
<feature type="region of interest" description="Disordered" evidence="2">
    <location>
        <begin position="320"/>
        <end position="344"/>
    </location>
</feature>
<proteinExistence type="predicted"/>
<gene>
    <name evidence="3" type="ORF">RI129_006601</name>
</gene>